<dbReference type="PROSITE" id="PS00867">
    <property type="entry name" value="CPSASE_2"/>
    <property type="match status" value="1"/>
</dbReference>
<gene>
    <name evidence="6" type="ORF">SAMN05216326_11261</name>
</gene>
<dbReference type="InterPro" id="IPR052032">
    <property type="entry name" value="ATP-dep_AA_Ligase"/>
</dbReference>
<evidence type="ECO:0000259" key="5">
    <source>
        <dbReference type="PROSITE" id="PS50975"/>
    </source>
</evidence>
<dbReference type="InterPro" id="IPR005479">
    <property type="entry name" value="CPAse_ATP-bd"/>
</dbReference>
<protein>
    <submittedName>
        <fullName evidence="6">ATP-grasp domain-containing protein</fullName>
    </submittedName>
</protein>
<dbReference type="PANTHER" id="PTHR43585">
    <property type="entry name" value="FUMIPYRROLE BIOSYNTHESIS PROTEIN C"/>
    <property type="match status" value="1"/>
</dbReference>
<dbReference type="GO" id="GO:0005524">
    <property type="term" value="F:ATP binding"/>
    <property type="evidence" value="ECO:0007669"/>
    <property type="project" value="UniProtKB-UniRule"/>
</dbReference>
<evidence type="ECO:0000256" key="2">
    <source>
        <dbReference type="ARBA" id="ARBA00022741"/>
    </source>
</evidence>
<dbReference type="Pfam" id="PF13535">
    <property type="entry name" value="ATP-grasp_4"/>
    <property type="match status" value="1"/>
</dbReference>
<evidence type="ECO:0000256" key="4">
    <source>
        <dbReference type="PROSITE-ProRule" id="PRU00409"/>
    </source>
</evidence>
<organism evidence="6 7">
    <name type="scientific">Nitrosomonas marina</name>
    <dbReference type="NCBI Taxonomy" id="917"/>
    <lineage>
        <taxon>Bacteria</taxon>
        <taxon>Pseudomonadati</taxon>
        <taxon>Pseudomonadota</taxon>
        <taxon>Betaproteobacteria</taxon>
        <taxon>Nitrosomonadales</taxon>
        <taxon>Nitrosomonadaceae</taxon>
        <taxon>Nitrosomonas</taxon>
    </lineage>
</organism>
<dbReference type="PROSITE" id="PS50975">
    <property type="entry name" value="ATP_GRASP"/>
    <property type="match status" value="1"/>
</dbReference>
<evidence type="ECO:0000313" key="6">
    <source>
        <dbReference type="EMBL" id="SET11876.1"/>
    </source>
</evidence>
<keyword evidence="3 4" id="KW-0067">ATP-binding</keyword>
<dbReference type="GO" id="GO:0046872">
    <property type="term" value="F:metal ion binding"/>
    <property type="evidence" value="ECO:0007669"/>
    <property type="project" value="InterPro"/>
</dbReference>
<keyword evidence="7" id="KW-1185">Reference proteome</keyword>
<accession>A0A1I0BXN5</accession>
<evidence type="ECO:0000256" key="1">
    <source>
        <dbReference type="ARBA" id="ARBA00022598"/>
    </source>
</evidence>
<keyword evidence="2 4" id="KW-0547">Nucleotide-binding</keyword>
<keyword evidence="1" id="KW-0436">Ligase</keyword>
<reference evidence="7" key="1">
    <citation type="submission" date="2016-10" db="EMBL/GenBank/DDBJ databases">
        <authorList>
            <person name="Varghese N."/>
            <person name="Submissions S."/>
        </authorList>
    </citation>
    <scope>NUCLEOTIDE SEQUENCE [LARGE SCALE GENOMIC DNA]</scope>
    <source>
        <strain evidence="7">Nm71</strain>
    </source>
</reference>
<dbReference type="SUPFAM" id="SSF56059">
    <property type="entry name" value="Glutathione synthetase ATP-binding domain-like"/>
    <property type="match status" value="1"/>
</dbReference>
<evidence type="ECO:0000256" key="3">
    <source>
        <dbReference type="ARBA" id="ARBA00022840"/>
    </source>
</evidence>
<name>A0A1I0BXN5_9PROT</name>
<dbReference type="EMBL" id="FOIA01000012">
    <property type="protein sequence ID" value="SET11876.1"/>
    <property type="molecule type" value="Genomic_DNA"/>
</dbReference>
<dbReference type="PANTHER" id="PTHR43585:SF2">
    <property type="entry name" value="ATP-GRASP ENZYME FSQD"/>
    <property type="match status" value="1"/>
</dbReference>
<feature type="domain" description="ATP-grasp" evidence="5">
    <location>
        <begin position="90"/>
        <end position="337"/>
    </location>
</feature>
<evidence type="ECO:0000313" key="7">
    <source>
        <dbReference type="Proteomes" id="UP000199345"/>
    </source>
</evidence>
<dbReference type="AlphaFoldDB" id="A0A1I0BXN5"/>
<dbReference type="InterPro" id="IPR011761">
    <property type="entry name" value="ATP-grasp"/>
</dbReference>
<proteinExistence type="predicted"/>
<dbReference type="GO" id="GO:0016874">
    <property type="term" value="F:ligase activity"/>
    <property type="evidence" value="ECO:0007669"/>
    <property type="project" value="UniProtKB-KW"/>
</dbReference>
<sequence length="442" mass="51345">MGENIMMHDTCKKNIFVFGAEEFNINQMKALASAKHYCFHELLTHQQVKCWNGHSVQKIHKSAMERLKAFSGSVDAIVGYWDFPVSTMLPLLRQPFGLPSPSYRSVLICEHKYWCRLEQKKVIPDYIPDFCAINPFDTNAKQSVTVQYPFWIKPVKSASSHLGFKVRNDTELDQVLQIIRKKICRFSRPFNYMLQFAELPDEIDAVDGNYCIVEGIISRGRQCTLEGYVYHGDMTVYGVVDSIREGQHRSSFARYQYPSTIPMRIQREMIATTECFLKHIGFDNGPFNIEYYWEPIKAGRDRIWLLEINTRISKSHCPLFRDVDGATHQKVMLELGLGEKPDFPHREGKHKIAAKFMWRINHDAYIRHVPSAQDLQMLEHEYADANIQLHVRSGMRLSELMDQDSYSYEIAVIFLAGNSQQELLQKYRDLKKAMQIELEPVG</sequence>
<dbReference type="Gene3D" id="3.30.470.20">
    <property type="entry name" value="ATP-grasp fold, B domain"/>
    <property type="match status" value="1"/>
</dbReference>
<dbReference type="Proteomes" id="UP000199345">
    <property type="component" value="Unassembled WGS sequence"/>
</dbReference>